<reference evidence="8 9" key="1">
    <citation type="submission" date="2018-11" db="EMBL/GenBank/DDBJ databases">
        <title>Complete genome sequencing of the Actinobacteria Serinibacter sp. K3-2.</title>
        <authorList>
            <person name="Rakitin A.L."/>
            <person name="Beletsky A.V."/>
            <person name="Mardanov A.V."/>
            <person name="Ravin N.V."/>
            <person name="Gromova A.S."/>
            <person name="Filippova S.N."/>
            <person name="Gal'Chenko V.F."/>
        </authorList>
    </citation>
    <scope>NUCLEOTIDE SEQUENCE [LARGE SCALE GENOMIC DNA]</scope>
    <source>
        <strain evidence="8 9">K3-2</strain>
    </source>
</reference>
<evidence type="ECO:0000259" key="7">
    <source>
        <dbReference type="PROSITE" id="PS50850"/>
    </source>
</evidence>
<proteinExistence type="predicted"/>
<dbReference type="InterPro" id="IPR036259">
    <property type="entry name" value="MFS_trans_sf"/>
</dbReference>
<evidence type="ECO:0000256" key="3">
    <source>
        <dbReference type="ARBA" id="ARBA00022692"/>
    </source>
</evidence>
<organism evidence="8 9">
    <name type="scientific">Serinibacter arcticus</name>
    <dbReference type="NCBI Taxonomy" id="1655435"/>
    <lineage>
        <taxon>Bacteria</taxon>
        <taxon>Bacillati</taxon>
        <taxon>Actinomycetota</taxon>
        <taxon>Actinomycetes</taxon>
        <taxon>Micrococcales</taxon>
        <taxon>Beutenbergiaceae</taxon>
        <taxon>Serinibacter</taxon>
    </lineage>
</organism>
<sequence length="478" mass="50710">MTSLVTTLDAAARRNPWVVWLTGCLVYFLAVLHRSSLGVAGPDAVARLGISSAQLGAFVMVQLAIYAAMQVPAGLAIDRLGPRRVLLVATLIMGTAQVTFAFATSYPVALGARALLGLGDSAVYLSCLRLAAEWFPRRRYAVLTMFSGLFGMAGNLAATVPLVWALGEFGWTRTFLVTGATSLVYAVLLLRPAVAAPYKSAAAHEAEVADREEVQPRRGWGGVLDDVRASWRGTALGKGTQVGFWTHQATMASGTVLAMVWGFPFLTEGLGYTPDRAAAMLSLFVIGTLGFSFLVGPLAGRRPGWRMPLAIVICLLGLLALTSLAVWPGEGPPTWAVTLAFLVLSAGGPASQVGFHLARDYNPPHRISTATGLVNIGGFAAAMVGAVVFGVILDTLSHHGTPVLADYRWALGSLVLISTFSTCAMLLSLLGLRRLALGRIAAGQDVALPVVAHWWDGTTARPRRRRRPSSRAPQDDPE</sequence>
<dbReference type="InterPro" id="IPR011701">
    <property type="entry name" value="MFS"/>
</dbReference>
<keyword evidence="4 6" id="KW-1133">Transmembrane helix</keyword>
<keyword evidence="5 6" id="KW-0472">Membrane</keyword>
<evidence type="ECO:0000256" key="2">
    <source>
        <dbReference type="ARBA" id="ARBA00022448"/>
    </source>
</evidence>
<dbReference type="PROSITE" id="PS50850">
    <property type="entry name" value="MFS"/>
    <property type="match status" value="1"/>
</dbReference>
<dbReference type="Proteomes" id="UP000297318">
    <property type="component" value="Unassembled WGS sequence"/>
</dbReference>
<dbReference type="GO" id="GO:0022857">
    <property type="term" value="F:transmembrane transporter activity"/>
    <property type="evidence" value="ECO:0007669"/>
    <property type="project" value="InterPro"/>
</dbReference>
<feature type="transmembrane region" description="Helical" evidence="6">
    <location>
        <begin position="413"/>
        <end position="432"/>
    </location>
</feature>
<feature type="transmembrane region" description="Helical" evidence="6">
    <location>
        <begin position="55"/>
        <end position="73"/>
    </location>
</feature>
<dbReference type="Gene3D" id="1.20.1250.20">
    <property type="entry name" value="MFS general substrate transporter like domains"/>
    <property type="match status" value="2"/>
</dbReference>
<dbReference type="SUPFAM" id="SSF103473">
    <property type="entry name" value="MFS general substrate transporter"/>
    <property type="match status" value="1"/>
</dbReference>
<dbReference type="OrthoDB" id="4332123at2"/>
<dbReference type="PANTHER" id="PTHR43791">
    <property type="entry name" value="PERMEASE-RELATED"/>
    <property type="match status" value="1"/>
</dbReference>
<feature type="transmembrane region" description="Helical" evidence="6">
    <location>
        <begin position="140"/>
        <end position="164"/>
    </location>
</feature>
<protein>
    <submittedName>
        <fullName evidence="8">Major facilitator superfamily MFS_1</fullName>
    </submittedName>
</protein>
<evidence type="ECO:0000256" key="4">
    <source>
        <dbReference type="ARBA" id="ARBA00022989"/>
    </source>
</evidence>
<dbReference type="EMBL" id="RHPJ01000002">
    <property type="protein sequence ID" value="TGO05403.1"/>
    <property type="molecule type" value="Genomic_DNA"/>
</dbReference>
<feature type="transmembrane region" description="Helical" evidence="6">
    <location>
        <begin position="242"/>
        <end position="265"/>
    </location>
</feature>
<dbReference type="Pfam" id="PF07690">
    <property type="entry name" value="MFS_1"/>
    <property type="match status" value="1"/>
</dbReference>
<comment type="subcellular location">
    <subcellularLocation>
        <location evidence="1">Cell membrane</location>
        <topology evidence="1">Multi-pass membrane protein</topology>
    </subcellularLocation>
</comment>
<comment type="caution">
    <text evidence="8">The sequence shown here is derived from an EMBL/GenBank/DDBJ whole genome shotgun (WGS) entry which is preliminary data.</text>
</comment>
<feature type="domain" description="Major facilitator superfamily (MFS) profile" evidence="7">
    <location>
        <begin position="19"/>
        <end position="436"/>
    </location>
</feature>
<feature type="transmembrane region" description="Helical" evidence="6">
    <location>
        <begin position="110"/>
        <end position="128"/>
    </location>
</feature>
<feature type="transmembrane region" description="Helical" evidence="6">
    <location>
        <begin position="277"/>
        <end position="296"/>
    </location>
</feature>
<evidence type="ECO:0000313" key="8">
    <source>
        <dbReference type="EMBL" id="TGO05403.1"/>
    </source>
</evidence>
<evidence type="ECO:0000256" key="6">
    <source>
        <dbReference type="SAM" id="Phobius"/>
    </source>
</evidence>
<feature type="transmembrane region" description="Helical" evidence="6">
    <location>
        <begin position="85"/>
        <end position="104"/>
    </location>
</feature>
<gene>
    <name evidence="8" type="ORF">SERN_1407</name>
</gene>
<dbReference type="PANTHER" id="PTHR43791:SF3">
    <property type="entry name" value="MAJOR FACILITATOR SUPERFAMILY (MFS) PROFILE DOMAIN-CONTAINING PROTEIN"/>
    <property type="match status" value="1"/>
</dbReference>
<accession>A0A4Z1E4J7</accession>
<keyword evidence="2" id="KW-0813">Transport</keyword>
<feature type="transmembrane region" description="Helical" evidence="6">
    <location>
        <begin position="335"/>
        <end position="358"/>
    </location>
</feature>
<name>A0A4Z1E4J7_9MICO</name>
<keyword evidence="3 6" id="KW-0812">Transmembrane</keyword>
<feature type="transmembrane region" description="Helical" evidence="6">
    <location>
        <begin position="370"/>
        <end position="393"/>
    </location>
</feature>
<keyword evidence="9" id="KW-1185">Reference proteome</keyword>
<feature type="transmembrane region" description="Helical" evidence="6">
    <location>
        <begin position="170"/>
        <end position="190"/>
    </location>
</feature>
<dbReference type="GO" id="GO:0005886">
    <property type="term" value="C:plasma membrane"/>
    <property type="evidence" value="ECO:0007669"/>
    <property type="project" value="UniProtKB-SubCell"/>
</dbReference>
<dbReference type="AlphaFoldDB" id="A0A4Z1E4J7"/>
<feature type="transmembrane region" description="Helical" evidence="6">
    <location>
        <begin position="308"/>
        <end position="329"/>
    </location>
</feature>
<dbReference type="RefSeq" id="WP_158292597.1">
    <property type="nucleotide sequence ID" value="NZ_RHPJ01000002.1"/>
</dbReference>
<evidence type="ECO:0000256" key="1">
    <source>
        <dbReference type="ARBA" id="ARBA00004651"/>
    </source>
</evidence>
<evidence type="ECO:0000256" key="5">
    <source>
        <dbReference type="ARBA" id="ARBA00023136"/>
    </source>
</evidence>
<dbReference type="InterPro" id="IPR020846">
    <property type="entry name" value="MFS_dom"/>
</dbReference>
<evidence type="ECO:0000313" key="9">
    <source>
        <dbReference type="Proteomes" id="UP000297318"/>
    </source>
</evidence>
<feature type="transmembrane region" description="Helical" evidence="6">
    <location>
        <begin position="17"/>
        <end position="35"/>
    </location>
</feature>